<keyword evidence="1" id="KW-0812">Transmembrane</keyword>
<feature type="transmembrane region" description="Helical" evidence="1">
    <location>
        <begin position="147"/>
        <end position="167"/>
    </location>
</feature>
<keyword evidence="1" id="KW-0472">Membrane</keyword>
<evidence type="ECO:0000256" key="1">
    <source>
        <dbReference type="SAM" id="Phobius"/>
    </source>
</evidence>
<evidence type="ECO:0000313" key="2">
    <source>
        <dbReference type="EMBL" id="TQE97171.1"/>
    </source>
</evidence>
<reference evidence="2 3" key="1">
    <citation type="submission" date="2019-06" db="EMBL/GenBank/DDBJ databases">
        <title>Genome sequence of Litorilinea aerophila BAA-2444.</title>
        <authorList>
            <person name="Maclea K.S."/>
            <person name="Maurais E.G."/>
            <person name="Iannazzi L.C."/>
        </authorList>
    </citation>
    <scope>NUCLEOTIDE SEQUENCE [LARGE SCALE GENOMIC DNA]</scope>
    <source>
        <strain evidence="2 3">ATCC BAA-2444</strain>
    </source>
</reference>
<feature type="transmembrane region" description="Helical" evidence="1">
    <location>
        <begin position="12"/>
        <end position="30"/>
    </location>
</feature>
<name>A0A540VKA0_9CHLR</name>
<feature type="transmembrane region" description="Helical" evidence="1">
    <location>
        <begin position="173"/>
        <end position="193"/>
    </location>
</feature>
<sequence>MENFFTSLGLWTGDLSLLAAGLAAALIVLVWDWRASLVGLVAVELGVALAAIRHLSLPLPWATIQGLVIVLACLILALSIRQVAAHASLYQAGTWMLRVGALLLAFWAWLSLRQWLSLPMLEGGLMDLFIWLGLCVLVLLGLSDNPFYTGVGLLLWCIPAQVIVSALLAVPALIAIIGILELLLALACSYLILAERLPEESEKLVLTDIVFPEPTARREMPTRGSARRLPRWRRLLGQWGLAGRARVGQEEDSLLMRRRP</sequence>
<organism evidence="2 3">
    <name type="scientific">Litorilinea aerophila</name>
    <dbReference type="NCBI Taxonomy" id="1204385"/>
    <lineage>
        <taxon>Bacteria</taxon>
        <taxon>Bacillati</taxon>
        <taxon>Chloroflexota</taxon>
        <taxon>Caldilineae</taxon>
        <taxon>Caldilineales</taxon>
        <taxon>Caldilineaceae</taxon>
        <taxon>Litorilinea</taxon>
    </lineage>
</organism>
<keyword evidence="3" id="KW-1185">Reference proteome</keyword>
<accession>A0A540VKA0</accession>
<feature type="transmembrane region" description="Helical" evidence="1">
    <location>
        <begin position="37"/>
        <end position="55"/>
    </location>
</feature>
<feature type="transmembrane region" description="Helical" evidence="1">
    <location>
        <begin position="92"/>
        <end position="110"/>
    </location>
</feature>
<feature type="transmembrane region" description="Helical" evidence="1">
    <location>
        <begin position="116"/>
        <end position="140"/>
    </location>
</feature>
<comment type="caution">
    <text evidence="2">The sequence shown here is derived from an EMBL/GenBank/DDBJ whole genome shotgun (WGS) entry which is preliminary data.</text>
</comment>
<dbReference type="InParanoid" id="A0A540VKA0"/>
<evidence type="ECO:0000313" key="3">
    <source>
        <dbReference type="Proteomes" id="UP000317371"/>
    </source>
</evidence>
<dbReference type="Proteomes" id="UP000317371">
    <property type="component" value="Unassembled WGS sequence"/>
</dbReference>
<dbReference type="AlphaFoldDB" id="A0A540VKA0"/>
<keyword evidence="1" id="KW-1133">Transmembrane helix</keyword>
<dbReference type="RefSeq" id="WP_141608767.1">
    <property type="nucleotide sequence ID" value="NZ_VIGC02000004.1"/>
</dbReference>
<gene>
    <name evidence="2" type="ORF">FKZ61_03875</name>
</gene>
<proteinExistence type="predicted"/>
<dbReference type="EMBL" id="VIGC01000004">
    <property type="protein sequence ID" value="TQE97171.1"/>
    <property type="molecule type" value="Genomic_DNA"/>
</dbReference>
<protein>
    <submittedName>
        <fullName evidence="2">Uncharacterized protein</fullName>
    </submittedName>
</protein>
<feature type="transmembrane region" description="Helical" evidence="1">
    <location>
        <begin position="61"/>
        <end position="80"/>
    </location>
</feature>